<feature type="chain" id="PRO_5045560571" evidence="2">
    <location>
        <begin position="28"/>
        <end position="504"/>
    </location>
</feature>
<dbReference type="Proteomes" id="UP000642284">
    <property type="component" value="Unassembled WGS sequence"/>
</dbReference>
<proteinExistence type="predicted"/>
<sequence length="504" mass="52969">MPTQLTKRILAVATAATFLAGVLPAAAAAADARAGAVYHVDCAGGSDTADGTSPARAWRSLAKASRSYGPGDRLLLKRGVTCTGSLALSGEGSAAEPIRLDAYGRGAKPHIEGAGARAAVHVANGQGWEIRNLDLSNTGAPTTTDRRAGLLVSLEDYGIGRHYVVEGVDVHDVNGSDHKDPNPSGGILFAVWGAQQPTRFDGVRITGNTVRHVDRTGIGTSSTWGRRAEHPNGPGASWEPVTGLRIARNEVHDAGGDGIVVQTAKGARVEHNYVNGFNRRSAGYNAGIWAWNSDDVLYQYNEVTGGLGHRDSMAFDFDGGNNGNVYQYNYSHHNDGGALLVCNGAGMTTNGNVFRHNISVDDGSPNYPYGVVSIVCAATTNTEVYSNTFVTDEPGQAMVVSNGPDGVTFRNNIFAAAPGGSSFKDDRSRYEGNLYWNTEQARDASAVVADPLFTAADPGAPRDVRLRPGSPALGTGMSFDDGVRVDFFGNRIPDPANNGAYQGS</sequence>
<feature type="signal peptide" evidence="2">
    <location>
        <begin position="1"/>
        <end position="27"/>
    </location>
</feature>
<feature type="domain" description="Right handed beta helix" evidence="3">
    <location>
        <begin position="203"/>
        <end position="389"/>
    </location>
</feature>
<name>A0ABR7SKC3_9ACTN</name>
<gene>
    <name evidence="4" type="ORF">H9Y04_21075</name>
</gene>
<organism evidence="4 5">
    <name type="scientific">Streptomyces polyasparticus</name>
    <dbReference type="NCBI Taxonomy" id="2767826"/>
    <lineage>
        <taxon>Bacteria</taxon>
        <taxon>Bacillati</taxon>
        <taxon>Actinomycetota</taxon>
        <taxon>Actinomycetes</taxon>
        <taxon>Kitasatosporales</taxon>
        <taxon>Streptomycetaceae</taxon>
        <taxon>Streptomyces</taxon>
    </lineage>
</organism>
<dbReference type="SMART" id="SM00710">
    <property type="entry name" value="PbH1"/>
    <property type="match status" value="7"/>
</dbReference>
<dbReference type="Pfam" id="PF13229">
    <property type="entry name" value="Beta_helix"/>
    <property type="match status" value="1"/>
</dbReference>
<evidence type="ECO:0000313" key="5">
    <source>
        <dbReference type="Proteomes" id="UP000642284"/>
    </source>
</evidence>
<dbReference type="InterPro" id="IPR011050">
    <property type="entry name" value="Pectin_lyase_fold/virulence"/>
</dbReference>
<dbReference type="InterPro" id="IPR039448">
    <property type="entry name" value="Beta_helix"/>
</dbReference>
<evidence type="ECO:0000256" key="1">
    <source>
        <dbReference type="SAM" id="MobiDB-lite"/>
    </source>
</evidence>
<protein>
    <submittedName>
        <fullName evidence="4">Right-handed parallel beta-helix repeat-containing protein</fullName>
    </submittedName>
</protein>
<dbReference type="RefSeq" id="WP_187815491.1">
    <property type="nucleotide sequence ID" value="NZ_JACTVJ010000010.1"/>
</dbReference>
<accession>A0ABR7SKC3</accession>
<dbReference type="EMBL" id="JACTVJ010000010">
    <property type="protein sequence ID" value="MBC9715047.1"/>
    <property type="molecule type" value="Genomic_DNA"/>
</dbReference>
<dbReference type="InterPro" id="IPR012334">
    <property type="entry name" value="Pectin_lyas_fold"/>
</dbReference>
<dbReference type="SUPFAM" id="SSF51126">
    <property type="entry name" value="Pectin lyase-like"/>
    <property type="match status" value="1"/>
</dbReference>
<dbReference type="Gene3D" id="2.160.20.10">
    <property type="entry name" value="Single-stranded right-handed beta-helix, Pectin lyase-like"/>
    <property type="match status" value="1"/>
</dbReference>
<keyword evidence="5" id="KW-1185">Reference proteome</keyword>
<dbReference type="InterPro" id="IPR006626">
    <property type="entry name" value="PbH1"/>
</dbReference>
<reference evidence="4 5" key="1">
    <citation type="submission" date="2020-08" db="EMBL/GenBank/DDBJ databases">
        <title>Genemic of Streptomyces polyaspartic.</title>
        <authorList>
            <person name="Liu W."/>
        </authorList>
    </citation>
    <scope>NUCLEOTIDE SEQUENCE [LARGE SCALE GENOMIC DNA]</scope>
    <source>
        <strain evidence="4 5">TRM66268-LWL</strain>
    </source>
</reference>
<feature type="region of interest" description="Disordered" evidence="1">
    <location>
        <begin position="214"/>
        <end position="239"/>
    </location>
</feature>
<keyword evidence="2" id="KW-0732">Signal</keyword>
<evidence type="ECO:0000259" key="3">
    <source>
        <dbReference type="Pfam" id="PF13229"/>
    </source>
</evidence>
<comment type="caution">
    <text evidence="4">The sequence shown here is derived from an EMBL/GenBank/DDBJ whole genome shotgun (WGS) entry which is preliminary data.</text>
</comment>
<evidence type="ECO:0000313" key="4">
    <source>
        <dbReference type="EMBL" id="MBC9715047.1"/>
    </source>
</evidence>
<evidence type="ECO:0000256" key="2">
    <source>
        <dbReference type="SAM" id="SignalP"/>
    </source>
</evidence>